<dbReference type="Gene3D" id="3.40.640.10">
    <property type="entry name" value="Type I PLP-dependent aspartate aminotransferase-like (Major domain)"/>
    <property type="match status" value="1"/>
</dbReference>
<dbReference type="Pfam" id="PF00155">
    <property type="entry name" value="Aminotran_1_2"/>
    <property type="match status" value="1"/>
</dbReference>
<dbReference type="AlphaFoldDB" id="K0IHQ8"/>
<dbReference type="GO" id="GO:0008483">
    <property type="term" value="F:transaminase activity"/>
    <property type="evidence" value="ECO:0007669"/>
    <property type="project" value="UniProtKB-KW"/>
</dbReference>
<dbReference type="PANTHER" id="PTHR43488:SF2">
    <property type="entry name" value="GLUTAMATE-PYRUVATE AMINOTRANSFERASE ALAA"/>
    <property type="match status" value="1"/>
</dbReference>
<protein>
    <submittedName>
        <fullName evidence="6">Aminotransferase</fullName>
        <ecNumber evidence="6">2.6.1.-</ecNumber>
    </submittedName>
</protein>
<dbReference type="EC" id="2.6.1.-" evidence="6"/>
<dbReference type="FunCoup" id="K0IHQ8">
    <property type="interactions" value="152"/>
</dbReference>
<dbReference type="NCBIfam" id="NF006230">
    <property type="entry name" value="PRK08363.1"/>
    <property type="match status" value="1"/>
</dbReference>
<evidence type="ECO:0000256" key="2">
    <source>
        <dbReference type="ARBA" id="ARBA00022576"/>
    </source>
</evidence>
<evidence type="ECO:0000256" key="4">
    <source>
        <dbReference type="ARBA" id="ARBA00022898"/>
    </source>
</evidence>
<dbReference type="RefSeq" id="WP_015020005.1">
    <property type="nucleotide sequence ID" value="NC_018719.1"/>
</dbReference>
<dbReference type="InterPro" id="IPR015422">
    <property type="entry name" value="PyrdxlP-dep_Trfase_small"/>
</dbReference>
<dbReference type="InParanoid" id="K0IHQ8"/>
<evidence type="ECO:0000259" key="5">
    <source>
        <dbReference type="Pfam" id="PF00155"/>
    </source>
</evidence>
<gene>
    <name evidence="6" type="ordered locus">Ngar_c25480</name>
</gene>
<dbReference type="InterPro" id="IPR015424">
    <property type="entry name" value="PyrdxlP-dep_Trfase"/>
</dbReference>
<dbReference type="GeneID" id="13794566"/>
<keyword evidence="7" id="KW-1185">Reference proteome</keyword>
<name>K0IHQ8_NITGG</name>
<organism evidence="6 7">
    <name type="scientific">Nitrososphaera gargensis (strain Ga9.2)</name>
    <dbReference type="NCBI Taxonomy" id="1237085"/>
    <lineage>
        <taxon>Archaea</taxon>
        <taxon>Nitrososphaerota</taxon>
        <taxon>Nitrososphaeria</taxon>
        <taxon>Nitrososphaerales</taxon>
        <taxon>Nitrososphaeraceae</taxon>
        <taxon>Nitrososphaera</taxon>
    </lineage>
</organism>
<dbReference type="CDD" id="cd00609">
    <property type="entry name" value="AAT_like"/>
    <property type="match status" value="1"/>
</dbReference>
<sequence>MKVSDRTHGVEYAIRDITAYARKYKASGKEIIYLNIGDPVKFDFKTPEHIKKALVDAVTRDENYYTDSEGLPELRQAIVEKESEKGLDVTEDDVIVTNGVSEGLDMTMASIVDPNSEVLMPGPYYPPYSSYAKFYGGKPVEFKLYEDGRPDLEDLRSKITPRSRALCIISPNNPTGEVFDRKSLQQLVDIATEHDLYVICDEIYDKIVFDSQFTGIGKVAKDAPVILLNGFSKAYLMTGWRCGYIAMNSSSKKLAGLREDIPKLARVRIAANLPVQIAAVQALRGPQAHIPKMVEKLRSRRDYVVKRLNAMGMQCRVPRGAFYVFPKINLGHCWKDDQHFVIDLLNNTGVLTVHGSGFGSAYGAGHFRIVYLPPEEMLEKAMDKLERFVNSKQAS</sequence>
<dbReference type="InterPro" id="IPR004839">
    <property type="entry name" value="Aminotransferase_I/II_large"/>
</dbReference>
<comment type="cofactor">
    <cofactor evidence="1">
        <name>pyridoxal 5'-phosphate</name>
        <dbReference type="ChEBI" id="CHEBI:597326"/>
    </cofactor>
</comment>
<dbReference type="PATRIC" id="fig|1237085.11.peg.2525"/>
<keyword evidence="4" id="KW-0663">Pyridoxal phosphate</keyword>
<dbReference type="InterPro" id="IPR051926">
    <property type="entry name" value="Ala_Aminotransferase"/>
</dbReference>
<reference evidence="6 7" key="1">
    <citation type="journal article" date="2012" name="Environ. Microbiol.">
        <title>The genome of the ammonia-oxidizing Candidatus Nitrososphaera gargensis: insights into metabolic versatility and environmental adaptations.</title>
        <authorList>
            <person name="Spang A."/>
            <person name="Poehlein A."/>
            <person name="Offre P."/>
            <person name="Zumbragel S."/>
            <person name="Haider S."/>
            <person name="Rychlik N."/>
            <person name="Nowka B."/>
            <person name="Schmeisser C."/>
            <person name="Lebedeva E.V."/>
            <person name="Rattei T."/>
            <person name="Bohm C."/>
            <person name="Schmid M."/>
            <person name="Galushko A."/>
            <person name="Hatzenpichler R."/>
            <person name="Weinmaier T."/>
            <person name="Daniel R."/>
            <person name="Schleper C."/>
            <person name="Spieck E."/>
            <person name="Streit W."/>
            <person name="Wagner M."/>
        </authorList>
    </citation>
    <scope>NUCLEOTIDE SEQUENCE [LARGE SCALE GENOMIC DNA]</scope>
    <source>
        <strain evidence="7">Ga9.2</strain>
    </source>
</reference>
<dbReference type="Gene3D" id="3.90.1150.10">
    <property type="entry name" value="Aspartate Aminotransferase, domain 1"/>
    <property type="match status" value="1"/>
</dbReference>
<evidence type="ECO:0000313" key="7">
    <source>
        <dbReference type="Proteomes" id="UP000008037"/>
    </source>
</evidence>
<evidence type="ECO:0000256" key="3">
    <source>
        <dbReference type="ARBA" id="ARBA00022679"/>
    </source>
</evidence>
<dbReference type="KEGG" id="nga:Ngar_c25480"/>
<dbReference type="Proteomes" id="UP000008037">
    <property type="component" value="Chromosome"/>
</dbReference>
<dbReference type="SUPFAM" id="SSF53383">
    <property type="entry name" value="PLP-dependent transferases"/>
    <property type="match status" value="1"/>
</dbReference>
<dbReference type="GO" id="GO:0030170">
    <property type="term" value="F:pyridoxal phosphate binding"/>
    <property type="evidence" value="ECO:0007669"/>
    <property type="project" value="InterPro"/>
</dbReference>
<dbReference type="EMBL" id="CP002408">
    <property type="protein sequence ID" value="AFU59470.1"/>
    <property type="molecule type" value="Genomic_DNA"/>
</dbReference>
<dbReference type="BioCyc" id="CNIT1237085:G1324-2547-MONOMER"/>
<accession>K0IHQ8</accession>
<dbReference type="HOGENOM" id="CLU_017584_4_2_2"/>
<keyword evidence="2 6" id="KW-0032">Aminotransferase</keyword>
<feature type="domain" description="Aminotransferase class I/classII large" evidence="5">
    <location>
        <begin position="30"/>
        <end position="385"/>
    </location>
</feature>
<evidence type="ECO:0000313" key="6">
    <source>
        <dbReference type="EMBL" id="AFU59470.1"/>
    </source>
</evidence>
<keyword evidence="3 6" id="KW-0808">Transferase</keyword>
<dbReference type="PANTHER" id="PTHR43488">
    <property type="entry name" value="GLUTAMATE-PYRUVATE AMINOTRANSFERASE ALAA"/>
    <property type="match status" value="1"/>
</dbReference>
<dbReference type="STRING" id="1237085.Ngar_c25480"/>
<evidence type="ECO:0000256" key="1">
    <source>
        <dbReference type="ARBA" id="ARBA00001933"/>
    </source>
</evidence>
<proteinExistence type="predicted"/>
<dbReference type="InterPro" id="IPR015421">
    <property type="entry name" value="PyrdxlP-dep_Trfase_major"/>
</dbReference>
<dbReference type="OrthoDB" id="372018at2157"/>